<dbReference type="Proteomes" id="UP000887013">
    <property type="component" value="Unassembled WGS sequence"/>
</dbReference>
<dbReference type="EC" id="3.1.3.16" evidence="3"/>
<evidence type="ECO:0000256" key="8">
    <source>
        <dbReference type="ARBA" id="ARBA00039765"/>
    </source>
</evidence>
<comment type="caution">
    <text evidence="13">The sequence shown here is derived from an EMBL/GenBank/DDBJ whole genome shotgun (WGS) entry which is preliminary data.</text>
</comment>
<dbReference type="SMART" id="SM00855">
    <property type="entry name" value="PGAM"/>
    <property type="match status" value="1"/>
</dbReference>
<dbReference type="GO" id="GO:0005741">
    <property type="term" value="C:mitochondrial outer membrane"/>
    <property type="evidence" value="ECO:0007669"/>
    <property type="project" value="UniProtKB-SubCell"/>
</dbReference>
<evidence type="ECO:0000313" key="13">
    <source>
        <dbReference type="EMBL" id="GFU26832.1"/>
    </source>
</evidence>
<gene>
    <name evidence="13" type="primary">pgam5</name>
    <name evidence="13" type="ORF">NPIL_316401</name>
</gene>
<evidence type="ECO:0000256" key="7">
    <source>
        <dbReference type="ARBA" id="ARBA00038605"/>
    </source>
</evidence>
<name>A0A8X6QKF1_NEPPI</name>
<dbReference type="InterPro" id="IPR029033">
    <property type="entry name" value="His_PPase_superfam"/>
</dbReference>
<protein>
    <recommendedName>
        <fullName evidence="8">Serine/threonine-protein phosphatase PGAM5, mitochondrial</fullName>
        <ecNumber evidence="3">3.1.3.16</ecNumber>
    </recommendedName>
    <alternativeName>
        <fullName evidence="10">Phosphoglycerate mutase family member 5 homolog</fullName>
    </alternativeName>
    <alternativeName>
        <fullName evidence="9">Serine/threonine-protein phosphatase Pgam5, mitochondrial</fullName>
    </alternativeName>
</protein>
<keyword evidence="4" id="KW-0496">Mitochondrion</keyword>
<evidence type="ECO:0000256" key="5">
    <source>
        <dbReference type="ARBA" id="ARBA00022801"/>
    </source>
</evidence>
<dbReference type="AlphaFoldDB" id="A0A8X6QKF1"/>
<keyword evidence="4" id="KW-0472">Membrane</keyword>
<evidence type="ECO:0000256" key="6">
    <source>
        <dbReference type="ARBA" id="ARBA00037234"/>
    </source>
</evidence>
<dbReference type="CDD" id="cd07067">
    <property type="entry name" value="HP_PGM_like"/>
    <property type="match status" value="1"/>
</dbReference>
<dbReference type="EMBL" id="BMAW01128667">
    <property type="protein sequence ID" value="GFU26832.1"/>
    <property type="molecule type" value="Genomic_DNA"/>
</dbReference>
<organism evidence="13 14">
    <name type="scientific">Nephila pilipes</name>
    <name type="common">Giant wood spider</name>
    <name type="synonym">Nephila maculata</name>
    <dbReference type="NCBI Taxonomy" id="299642"/>
    <lineage>
        <taxon>Eukaryota</taxon>
        <taxon>Metazoa</taxon>
        <taxon>Ecdysozoa</taxon>
        <taxon>Arthropoda</taxon>
        <taxon>Chelicerata</taxon>
        <taxon>Arachnida</taxon>
        <taxon>Araneae</taxon>
        <taxon>Araneomorphae</taxon>
        <taxon>Entelegynae</taxon>
        <taxon>Araneoidea</taxon>
        <taxon>Nephilidae</taxon>
        <taxon>Nephila</taxon>
    </lineage>
</organism>
<dbReference type="PANTHER" id="PTHR20935:SF0">
    <property type="entry name" value="SERINE_THREONINE-PROTEIN PHOSPHATASE PGAM5, MITOCHONDRIAL"/>
    <property type="match status" value="1"/>
</dbReference>
<dbReference type="OrthoDB" id="2118094at2759"/>
<comment type="catalytic activity">
    <reaction evidence="11">
        <text>O-phospho-L-seryl-[protein] + H2O = L-seryl-[protein] + phosphate</text>
        <dbReference type="Rhea" id="RHEA:20629"/>
        <dbReference type="Rhea" id="RHEA-COMP:9863"/>
        <dbReference type="Rhea" id="RHEA-COMP:11604"/>
        <dbReference type="ChEBI" id="CHEBI:15377"/>
        <dbReference type="ChEBI" id="CHEBI:29999"/>
        <dbReference type="ChEBI" id="CHEBI:43474"/>
        <dbReference type="ChEBI" id="CHEBI:83421"/>
        <dbReference type="EC" id="3.1.3.16"/>
    </reaction>
</comment>
<keyword evidence="5" id="KW-0378">Hydrolase</keyword>
<comment type="function">
    <text evidence="6">Displays phosphatase activity for serine/threonine residues, and dephosphorylates and activates Pk92B kinase. Has apparently no phosphoglycerate mutase activity.</text>
</comment>
<evidence type="ECO:0000256" key="9">
    <source>
        <dbReference type="ARBA" id="ARBA00040722"/>
    </source>
</evidence>
<reference evidence="13" key="1">
    <citation type="submission" date="2020-08" db="EMBL/GenBank/DDBJ databases">
        <title>Multicomponent nature underlies the extraordinary mechanical properties of spider dragline silk.</title>
        <authorList>
            <person name="Kono N."/>
            <person name="Nakamura H."/>
            <person name="Mori M."/>
            <person name="Yoshida Y."/>
            <person name="Ohtoshi R."/>
            <person name="Malay A.D."/>
            <person name="Moran D.A.P."/>
            <person name="Tomita M."/>
            <person name="Numata K."/>
            <person name="Arakawa K."/>
        </authorList>
    </citation>
    <scope>NUCLEOTIDE SEQUENCE</scope>
</reference>
<dbReference type="Pfam" id="PF00300">
    <property type="entry name" value="His_Phos_1"/>
    <property type="match status" value="1"/>
</dbReference>
<dbReference type="InterPro" id="IPR051021">
    <property type="entry name" value="Mito_Ser/Thr_phosphatase"/>
</dbReference>
<keyword evidence="4" id="KW-1000">Mitochondrion outer membrane</keyword>
<proteinExistence type="inferred from homology"/>
<sequence>MSLKVLCVVSAGSAMAFALKYLEFKGNSLLAATSIFHQSSHKWIHNWDRRDASSIIKPHRKKKISIENMEKMEAQLKPTATRHIFLIRHGNYYSKEKEAEKQKLTSLGLIQADLVGQHLRDLKLDFSKITHSTMIRAEETSKEIQKYFPDVPVEKNVLLEEGFPIQAEPVQCHFDDKSIHEDGPRIEAAFRKYFHRADASQKTDSYEIIVCHGNVIRYFLCRLLQVPPEFWLNFTLLHCSMSRVSIDPEGYVNICAVGEIGFMPRDIMT</sequence>
<dbReference type="PANTHER" id="PTHR20935">
    <property type="entry name" value="PHOSPHOGLYCERATE MUTASE-RELATED"/>
    <property type="match status" value="1"/>
</dbReference>
<dbReference type="GO" id="GO:0090141">
    <property type="term" value="P:positive regulation of mitochondrial fission"/>
    <property type="evidence" value="ECO:0007669"/>
    <property type="project" value="TreeGrafter"/>
</dbReference>
<evidence type="ECO:0000256" key="4">
    <source>
        <dbReference type="ARBA" id="ARBA00022787"/>
    </source>
</evidence>
<comment type="subcellular location">
    <subcellularLocation>
        <location evidence="1">Mitochondrion outer membrane</location>
    </subcellularLocation>
</comment>
<dbReference type="SUPFAM" id="SSF53254">
    <property type="entry name" value="Phosphoglycerate mutase-like"/>
    <property type="match status" value="1"/>
</dbReference>
<comment type="similarity">
    <text evidence="2">Belongs to the phosphoglycerate mutase family. BPG-dependent PGAM subfamily.</text>
</comment>
<dbReference type="GO" id="GO:0004722">
    <property type="term" value="F:protein serine/threonine phosphatase activity"/>
    <property type="evidence" value="ECO:0007669"/>
    <property type="project" value="UniProtKB-EC"/>
</dbReference>
<evidence type="ECO:0000256" key="11">
    <source>
        <dbReference type="ARBA" id="ARBA00047761"/>
    </source>
</evidence>
<keyword evidence="14" id="KW-1185">Reference proteome</keyword>
<evidence type="ECO:0000256" key="12">
    <source>
        <dbReference type="ARBA" id="ARBA00048336"/>
    </source>
</evidence>
<evidence type="ECO:0000313" key="14">
    <source>
        <dbReference type="Proteomes" id="UP000887013"/>
    </source>
</evidence>
<evidence type="ECO:0000256" key="10">
    <source>
        <dbReference type="ARBA" id="ARBA00042520"/>
    </source>
</evidence>
<dbReference type="Gene3D" id="3.40.50.1240">
    <property type="entry name" value="Phosphoglycerate mutase-like"/>
    <property type="match status" value="1"/>
</dbReference>
<accession>A0A8X6QKF1</accession>
<evidence type="ECO:0000256" key="3">
    <source>
        <dbReference type="ARBA" id="ARBA00013081"/>
    </source>
</evidence>
<comment type="catalytic activity">
    <reaction evidence="12">
        <text>O-phospho-L-threonyl-[protein] + H2O = L-threonyl-[protein] + phosphate</text>
        <dbReference type="Rhea" id="RHEA:47004"/>
        <dbReference type="Rhea" id="RHEA-COMP:11060"/>
        <dbReference type="Rhea" id="RHEA-COMP:11605"/>
        <dbReference type="ChEBI" id="CHEBI:15377"/>
        <dbReference type="ChEBI" id="CHEBI:30013"/>
        <dbReference type="ChEBI" id="CHEBI:43474"/>
        <dbReference type="ChEBI" id="CHEBI:61977"/>
        <dbReference type="EC" id="3.1.3.16"/>
    </reaction>
</comment>
<evidence type="ECO:0000256" key="1">
    <source>
        <dbReference type="ARBA" id="ARBA00004294"/>
    </source>
</evidence>
<evidence type="ECO:0000256" key="2">
    <source>
        <dbReference type="ARBA" id="ARBA00006717"/>
    </source>
</evidence>
<dbReference type="InterPro" id="IPR013078">
    <property type="entry name" value="His_Pase_superF_clade-1"/>
</dbReference>
<comment type="subunit">
    <text evidence="7">Interacts with Pk92B/ASK1.</text>
</comment>